<dbReference type="Pfam" id="PF20168">
    <property type="entry name" value="PDS5"/>
    <property type="match status" value="1"/>
</dbReference>
<feature type="transmembrane region" description="Helical" evidence="2">
    <location>
        <begin position="48"/>
        <end position="73"/>
    </location>
</feature>
<feature type="region of interest" description="Disordered" evidence="1">
    <location>
        <begin position="84"/>
        <end position="105"/>
    </location>
</feature>
<evidence type="ECO:0000256" key="1">
    <source>
        <dbReference type="SAM" id="MobiDB-lite"/>
    </source>
</evidence>
<keyword evidence="2" id="KW-0812">Transmembrane</keyword>
<name>A0AAD7JBY4_9AGAR</name>
<evidence type="ECO:0000313" key="3">
    <source>
        <dbReference type="EMBL" id="KAJ7759389.1"/>
    </source>
</evidence>
<dbReference type="EMBL" id="JARJLG010000052">
    <property type="protein sequence ID" value="KAJ7759389.1"/>
    <property type="molecule type" value="Genomic_DNA"/>
</dbReference>
<comment type="caution">
    <text evidence="3">The sequence shown here is derived from an EMBL/GenBank/DDBJ whole genome shotgun (WGS) entry which is preliminary data.</text>
</comment>
<proteinExistence type="predicted"/>
<keyword evidence="2" id="KW-0472">Membrane</keyword>
<feature type="transmembrane region" description="Helical" evidence="2">
    <location>
        <begin position="20"/>
        <end position="42"/>
    </location>
</feature>
<dbReference type="AlphaFoldDB" id="A0AAD7JBY4"/>
<evidence type="ECO:0000313" key="4">
    <source>
        <dbReference type="Proteomes" id="UP001215280"/>
    </source>
</evidence>
<dbReference type="InterPro" id="IPR016024">
    <property type="entry name" value="ARM-type_fold"/>
</dbReference>
<protein>
    <submittedName>
        <fullName evidence="3">Armadillo-type protein</fullName>
    </submittedName>
</protein>
<dbReference type="Proteomes" id="UP001215280">
    <property type="component" value="Unassembled WGS sequence"/>
</dbReference>
<evidence type="ECO:0000256" key="2">
    <source>
        <dbReference type="SAM" id="Phobius"/>
    </source>
</evidence>
<dbReference type="Gene3D" id="1.25.10.10">
    <property type="entry name" value="Leucine-rich Repeat Variant"/>
    <property type="match status" value="2"/>
</dbReference>
<reference evidence="3" key="1">
    <citation type="submission" date="2023-03" db="EMBL/GenBank/DDBJ databases">
        <title>Massive genome expansion in bonnet fungi (Mycena s.s.) driven by repeated elements and novel gene families across ecological guilds.</title>
        <authorList>
            <consortium name="Lawrence Berkeley National Laboratory"/>
            <person name="Harder C.B."/>
            <person name="Miyauchi S."/>
            <person name="Viragh M."/>
            <person name="Kuo A."/>
            <person name="Thoen E."/>
            <person name="Andreopoulos B."/>
            <person name="Lu D."/>
            <person name="Skrede I."/>
            <person name="Drula E."/>
            <person name="Henrissat B."/>
            <person name="Morin E."/>
            <person name="Kohler A."/>
            <person name="Barry K."/>
            <person name="LaButti K."/>
            <person name="Morin E."/>
            <person name="Salamov A."/>
            <person name="Lipzen A."/>
            <person name="Mereny Z."/>
            <person name="Hegedus B."/>
            <person name="Baldrian P."/>
            <person name="Stursova M."/>
            <person name="Weitz H."/>
            <person name="Taylor A."/>
            <person name="Grigoriev I.V."/>
            <person name="Nagy L.G."/>
            <person name="Martin F."/>
            <person name="Kauserud H."/>
        </authorList>
    </citation>
    <scope>NUCLEOTIDE SEQUENCE</scope>
    <source>
        <strain evidence="3">CBHHK188m</strain>
    </source>
</reference>
<dbReference type="SUPFAM" id="SSF48371">
    <property type="entry name" value="ARM repeat"/>
    <property type="match status" value="1"/>
</dbReference>
<keyword evidence="4" id="KW-1185">Reference proteome</keyword>
<accession>A0AAD7JBY4</accession>
<dbReference type="InterPro" id="IPR011989">
    <property type="entry name" value="ARM-like"/>
</dbReference>
<keyword evidence="2" id="KW-1133">Transmembrane helix</keyword>
<organism evidence="3 4">
    <name type="scientific">Mycena maculata</name>
    <dbReference type="NCBI Taxonomy" id="230809"/>
    <lineage>
        <taxon>Eukaryota</taxon>
        <taxon>Fungi</taxon>
        <taxon>Dikarya</taxon>
        <taxon>Basidiomycota</taxon>
        <taxon>Agaricomycotina</taxon>
        <taxon>Agaricomycetes</taxon>
        <taxon>Agaricomycetidae</taxon>
        <taxon>Agaricales</taxon>
        <taxon>Marasmiineae</taxon>
        <taxon>Mycenaceae</taxon>
        <taxon>Mycena</taxon>
    </lineage>
</organism>
<sequence>MERWIHDDKAHKWRLHKAVAWITVLIQLALFLFLAGFALQAVVDHQSLGWAVLSLVGATLLLYIGITVLPWLYPESPFRTPFSDIGSRSGDSLDRSESSGPTRKISISNLSVPRATKDRIIDHWKSFRSSWRSLTETPTRTHVRLGICSSLLMNSSTNVVIRAAVMELTSDRLTPEHCKRLIEFGLPNALCLRLTELYDLRAGRNAAVIDRMLSYLRAIMWMVDGTIPCISEVASAFSPLLKRGGALLTLDELPLVCRGVAFAVRVHLLVSKVRRGRIQPTDWTVMVANLEPEFALPVFRAATRGLRQPDDDSRDLRRACARVLAVYIGSARFYNESLPVTQIVDEDTSDFRAVKVQQESIQFIQAFFEQLEQAWKISMCTRAIRLLEESRFDRQITGLHALSFLADNDKFRDAVNEALPDLINTLINVDWHTSVACLHKLAEIYQQDAFRDPIRGILPIIITLLSDPDERVRGAVLQLFNLMDQGELLSAINHIWPNFIRDLESPDWHIRVARIQIITELIKTAATKMPDIIKNAMPNIMACLVFPDEVVRLAVVDALRELAKHEIFHPAIDDNLPDIIGLVADEDWQVRDAVVDLLSKLARQGLMNSK</sequence>
<gene>
    <name evidence="3" type="ORF">DFH07DRAFT_445261</name>
</gene>